<evidence type="ECO:0000313" key="1">
    <source>
        <dbReference type="EMBL" id="GIG40734.1"/>
    </source>
</evidence>
<protein>
    <submittedName>
        <fullName evidence="1">Uncharacterized protein</fullName>
    </submittedName>
</protein>
<evidence type="ECO:0000313" key="2">
    <source>
        <dbReference type="Proteomes" id="UP000614741"/>
    </source>
</evidence>
<proteinExistence type="predicted"/>
<dbReference type="Proteomes" id="UP000614741">
    <property type="component" value="Unassembled WGS sequence"/>
</dbReference>
<comment type="caution">
    <text evidence="1">The sequence shown here is derived from an EMBL/GenBank/DDBJ whole genome shotgun (WGS) entry which is preliminary data.</text>
</comment>
<sequence>MTHELQVTTSPRSTWLWAASDADAAEVRALLDAGAHFWVPAYRYGNEVARVTDVEIGATALDACETLTASGWVLRWHPDQHPLNRRNTLLGLPIAQPE</sequence>
<reference evidence="1 2" key="1">
    <citation type="submission" date="2021-01" db="EMBL/GenBank/DDBJ databases">
        <title>Whole genome shotgun sequence of Cellulomonas phragmiteti NBRC 110785.</title>
        <authorList>
            <person name="Komaki H."/>
            <person name="Tamura T."/>
        </authorList>
    </citation>
    <scope>NUCLEOTIDE SEQUENCE [LARGE SCALE GENOMIC DNA]</scope>
    <source>
        <strain evidence="1 2">NBRC 110785</strain>
    </source>
</reference>
<keyword evidence="2" id="KW-1185">Reference proteome</keyword>
<accession>A0ABQ4DN01</accession>
<name>A0ABQ4DN01_9CELL</name>
<organism evidence="1 2">
    <name type="scientific">Cellulomonas phragmiteti</name>
    <dbReference type="NCBI Taxonomy" id="478780"/>
    <lineage>
        <taxon>Bacteria</taxon>
        <taxon>Bacillati</taxon>
        <taxon>Actinomycetota</taxon>
        <taxon>Actinomycetes</taxon>
        <taxon>Micrococcales</taxon>
        <taxon>Cellulomonadaceae</taxon>
        <taxon>Cellulomonas</taxon>
    </lineage>
</organism>
<dbReference type="EMBL" id="BONP01000015">
    <property type="protein sequence ID" value="GIG40734.1"/>
    <property type="molecule type" value="Genomic_DNA"/>
</dbReference>
<dbReference type="RefSeq" id="WP_203674695.1">
    <property type="nucleotide sequence ID" value="NZ_BONP01000015.1"/>
</dbReference>
<gene>
    <name evidence="1" type="ORF">Cph01nite_24960</name>
</gene>